<evidence type="ECO:0008006" key="3">
    <source>
        <dbReference type="Google" id="ProtNLM"/>
    </source>
</evidence>
<keyword evidence="2" id="KW-1185">Reference proteome</keyword>
<protein>
    <recommendedName>
        <fullName evidence="3">YtkA-like domain-containing protein</fullName>
    </recommendedName>
</protein>
<accession>D5V5U4</accession>
<proteinExistence type="predicted"/>
<dbReference type="Proteomes" id="UP000000939">
    <property type="component" value="Chromosome"/>
</dbReference>
<dbReference type="RefSeq" id="WP_013134275.1">
    <property type="nucleotide sequence ID" value="NC_014166.1"/>
</dbReference>
<dbReference type="OrthoDB" id="5365516at2"/>
<dbReference type="KEGG" id="ant:Arnit_0465"/>
<gene>
    <name evidence="1" type="ordered locus">Arnit_0465</name>
</gene>
<dbReference type="eggNOG" id="COG5456">
    <property type="taxonomic scope" value="Bacteria"/>
</dbReference>
<evidence type="ECO:0000313" key="1">
    <source>
        <dbReference type="EMBL" id="ADG92130.1"/>
    </source>
</evidence>
<organism evidence="1 2">
    <name type="scientific">Arcobacter nitrofigilis (strain ATCC 33309 / DSM 7299 / CCUG 15893 / LMG 7604 / NCTC 12251 / CI)</name>
    <name type="common">Campylobacter nitrofigilis</name>
    <dbReference type="NCBI Taxonomy" id="572480"/>
    <lineage>
        <taxon>Bacteria</taxon>
        <taxon>Pseudomonadati</taxon>
        <taxon>Campylobacterota</taxon>
        <taxon>Epsilonproteobacteria</taxon>
        <taxon>Campylobacterales</taxon>
        <taxon>Arcobacteraceae</taxon>
        <taxon>Arcobacter</taxon>
    </lineage>
</organism>
<dbReference type="AlphaFoldDB" id="D5V5U4"/>
<name>D5V5U4_ARCNC</name>
<dbReference type="EMBL" id="CP001999">
    <property type="protein sequence ID" value="ADG92130.1"/>
    <property type="molecule type" value="Genomic_DNA"/>
</dbReference>
<evidence type="ECO:0000313" key="2">
    <source>
        <dbReference type="Proteomes" id="UP000000939"/>
    </source>
</evidence>
<dbReference type="HOGENOM" id="CLU_1458447_0_0_7"/>
<reference evidence="1 2" key="1">
    <citation type="journal article" date="2010" name="Stand. Genomic Sci.">
        <title>Complete genome sequence of Arcobacter nitrofigilis type strain (CI).</title>
        <authorList>
            <person name="Pati A."/>
            <person name="Gronow S."/>
            <person name="Lapidus A."/>
            <person name="Copeland A."/>
            <person name="Glavina Del Rio T."/>
            <person name="Nolan M."/>
            <person name="Lucas S."/>
            <person name="Tice H."/>
            <person name="Cheng J.F."/>
            <person name="Han C."/>
            <person name="Chertkov O."/>
            <person name="Bruce D."/>
            <person name="Tapia R."/>
            <person name="Goodwin L."/>
            <person name="Pitluck S."/>
            <person name="Liolios K."/>
            <person name="Ivanova N."/>
            <person name="Mavromatis K."/>
            <person name="Chen A."/>
            <person name="Palaniappan K."/>
            <person name="Land M."/>
            <person name="Hauser L."/>
            <person name="Chang Y.J."/>
            <person name="Jeffries C.D."/>
            <person name="Detter J.C."/>
            <person name="Rohde M."/>
            <person name="Goker M."/>
            <person name="Bristow J."/>
            <person name="Eisen J.A."/>
            <person name="Markowitz V."/>
            <person name="Hugenholtz P."/>
            <person name="Klenk H.P."/>
            <person name="Kyrpides N.C."/>
        </authorList>
    </citation>
    <scope>NUCLEOTIDE SEQUENCE [LARGE SCALE GENOMIC DNA]</scope>
    <source>
        <strain evidence="2">ATCC 33309 / DSM 7299 / CCUG 15893 / LMG 7604 / NCTC 12251 / CI</strain>
    </source>
</reference>
<dbReference type="STRING" id="572480.Arnit_0465"/>
<sequence precursor="true">MKKRNYWPLFFIAIFTFTLSMVIWTVMSAIKTPVHEDKSFLSSYHIMDVEFNDIVDYNKNFSKKYNLKMKINDKEFDDLLLNDVFLSQRVIDQKSMHKDIFKKGINNISFDLTTKDGVKVPNFKISFKVTRTTNSYSDIDINNDENKNEKFTFNLEKAGNWNITGILDTNDGEKGFFYIKSNATDK</sequence>